<dbReference type="PANTHER" id="PTHR41313">
    <property type="entry name" value="ADENINE-SPECIFIC METHYLTRANSFERASE"/>
    <property type="match status" value="1"/>
</dbReference>
<keyword evidence="3" id="KW-0808">Transferase</keyword>
<dbReference type="CDD" id="cd02440">
    <property type="entry name" value="AdoMet_MTases"/>
    <property type="match status" value="1"/>
</dbReference>
<keyword evidence="4" id="KW-1185">Reference proteome</keyword>
<protein>
    <submittedName>
        <fullName evidence="3">Class I SAM-dependent methyltransferase</fullName>
    </submittedName>
</protein>
<dbReference type="Proteomes" id="UP001387364">
    <property type="component" value="Chromosome"/>
</dbReference>
<evidence type="ECO:0000259" key="2">
    <source>
        <dbReference type="Pfam" id="PF21106"/>
    </source>
</evidence>
<dbReference type="SUPFAM" id="SSF53335">
    <property type="entry name" value="S-adenosyl-L-methionine-dependent methyltransferases"/>
    <property type="match status" value="1"/>
</dbReference>
<accession>A0ABZ2N4Q7</accession>
<dbReference type="PIRSF" id="PIRSF026567">
    <property type="entry name" value="Adenine_mtase_bact_prd"/>
    <property type="match status" value="1"/>
</dbReference>
<evidence type="ECO:0000313" key="3">
    <source>
        <dbReference type="EMBL" id="WXB92310.1"/>
    </source>
</evidence>
<keyword evidence="3" id="KW-0489">Methyltransferase</keyword>
<proteinExistence type="predicted"/>
<feature type="domain" description="YtxK-like N-terminal helical" evidence="2">
    <location>
        <begin position="8"/>
        <end position="87"/>
    </location>
</feature>
<dbReference type="Gene3D" id="1.10.150.470">
    <property type="match status" value="1"/>
</dbReference>
<dbReference type="RefSeq" id="WP_338750675.1">
    <property type="nucleotide sequence ID" value="NZ_CP147404.1"/>
</dbReference>
<name>A0ABZ2N4Q7_9BACI</name>
<gene>
    <name evidence="3" type="ORF">WDJ61_13740</name>
</gene>
<dbReference type="GO" id="GO:0032259">
    <property type="term" value="P:methylation"/>
    <property type="evidence" value="ECO:0007669"/>
    <property type="project" value="UniProtKB-KW"/>
</dbReference>
<dbReference type="InterPro" id="IPR048375">
    <property type="entry name" value="YtxK-like_N"/>
</dbReference>
<dbReference type="InterPro" id="IPR052933">
    <property type="entry name" value="DNA_Protect_Modify"/>
</dbReference>
<evidence type="ECO:0000259" key="1">
    <source>
        <dbReference type="Pfam" id="PF02384"/>
    </source>
</evidence>
<dbReference type="EMBL" id="CP147404">
    <property type="protein sequence ID" value="WXB92310.1"/>
    <property type="molecule type" value="Genomic_DNA"/>
</dbReference>
<dbReference type="GO" id="GO:0008168">
    <property type="term" value="F:methyltransferase activity"/>
    <property type="evidence" value="ECO:0007669"/>
    <property type="project" value="UniProtKB-KW"/>
</dbReference>
<dbReference type="PANTHER" id="PTHR41313:SF1">
    <property type="entry name" value="DNA METHYLASE ADENINE-SPECIFIC DOMAIN-CONTAINING PROTEIN"/>
    <property type="match status" value="1"/>
</dbReference>
<dbReference type="Pfam" id="PF21106">
    <property type="entry name" value="YtxK_like"/>
    <property type="match status" value="1"/>
</dbReference>
<dbReference type="InterPro" id="IPR003356">
    <property type="entry name" value="DNA_methylase_A-5"/>
</dbReference>
<dbReference type="InterPro" id="IPR029063">
    <property type="entry name" value="SAM-dependent_MTases_sf"/>
</dbReference>
<sequence>MNEFSPIERLFKTFDETAAIFQNELSCTYLDALAETAENLFQKDILQEELSEVAKKQVLKKYEDIQLDQFSKEEMRKAYQLAILKGMQENVQPNHQMTPDSMGLFIGYLLGQFMKDKSEFTIMDPAVGTGNLLFTVLNHLSEKNLAAIGVDIDDLLLKLAWCGANLLEQPVQLYSQDSLEPLLIDPSDVIVCDLPVGYYPNDVRAAEYELRAEEGHSYAHFLFMEQSIKHTKPGGYLFFLIPDSLFESTGADKLHRFFQQHAHIQGVIGLPPSLFKNKQAAKNILILQKQAEETQPPKQVFLANMPSMKDPKAMQSIMVKMDQWFRESKS</sequence>
<reference evidence="3 4" key="1">
    <citation type="submission" date="2024-02" db="EMBL/GenBank/DDBJ databases">
        <title>Seven novel Bacillus-like species.</title>
        <authorList>
            <person name="Liu G."/>
        </authorList>
    </citation>
    <scope>NUCLEOTIDE SEQUENCE [LARGE SCALE GENOMIC DNA]</scope>
    <source>
        <strain evidence="3 4">FJAT-52991</strain>
    </source>
</reference>
<organism evidence="3 4">
    <name type="scientific">Bacillus kandeliae</name>
    <dbReference type="NCBI Taxonomy" id="3129297"/>
    <lineage>
        <taxon>Bacteria</taxon>
        <taxon>Bacillati</taxon>
        <taxon>Bacillota</taxon>
        <taxon>Bacilli</taxon>
        <taxon>Bacillales</taxon>
        <taxon>Bacillaceae</taxon>
        <taxon>Bacillus</taxon>
    </lineage>
</organism>
<dbReference type="PRINTS" id="PR00507">
    <property type="entry name" value="N12N6MTFRASE"/>
</dbReference>
<evidence type="ECO:0000313" key="4">
    <source>
        <dbReference type="Proteomes" id="UP001387364"/>
    </source>
</evidence>
<dbReference type="InterPro" id="IPR016843">
    <property type="entry name" value="S-AdoMet-dep_Ade-MeTrfase_prd"/>
</dbReference>
<dbReference type="Gene3D" id="3.40.50.150">
    <property type="entry name" value="Vaccinia Virus protein VP39"/>
    <property type="match status" value="1"/>
</dbReference>
<feature type="domain" description="DNA methylase adenine-specific" evidence="1">
    <location>
        <begin position="98"/>
        <end position="309"/>
    </location>
</feature>
<dbReference type="Pfam" id="PF02384">
    <property type="entry name" value="N6_Mtase"/>
    <property type="match status" value="1"/>
</dbReference>